<reference evidence="1" key="2">
    <citation type="submission" date="2022-08" db="EMBL/GenBank/DDBJ databases">
        <authorList>
            <person name="Zhu D."/>
            <person name="Cui Z."/>
        </authorList>
    </citation>
    <scope>NUCLEOTIDE SEQUENCE</scope>
</reference>
<dbReference type="InterPro" id="IPR029034">
    <property type="entry name" value="Cystine-knot_cytokine"/>
</dbReference>
<dbReference type="GeneID" id="127006472"/>
<dbReference type="PROSITE" id="PS51257">
    <property type="entry name" value="PROKAR_LIPOPROTEIN"/>
    <property type="match status" value="1"/>
</dbReference>
<proteinExistence type="evidence at transcript level"/>
<dbReference type="EMBL" id="OP351640">
    <property type="protein sequence ID" value="UZT03932.1"/>
    <property type="molecule type" value="mRNA"/>
</dbReference>
<sequence>MKQSSTSLKPTSFIFVLLLGCSFSTTIVHPSRAQDFLQYLQLERQHLMDSLTNQVQKRSSIIGHMVPFFYRTREQVMKEFMDNYMLVPRAIIGSTANLHHGVNCSEFREGSKVYENRFQANFSMRPIWLHRSETISTCPTQYVERQIQQGSLPVQPVTVLEAKCVCEGSQCADDGSVCVALKYRLPVWIKLDSKDYTTDTVELTVACACAKNPSREGGYTNIGENY</sequence>
<dbReference type="RefSeq" id="XP_050732370.1">
    <property type="nucleotide sequence ID" value="XM_050876413.1"/>
</dbReference>
<organism evidence="1">
    <name type="scientific">Eriocheir sinensis</name>
    <name type="common">Chinese mitten crab</name>
    <dbReference type="NCBI Taxonomy" id="95602"/>
    <lineage>
        <taxon>Eukaryota</taxon>
        <taxon>Metazoa</taxon>
        <taxon>Ecdysozoa</taxon>
        <taxon>Arthropoda</taxon>
        <taxon>Crustacea</taxon>
        <taxon>Multicrustacea</taxon>
        <taxon>Malacostraca</taxon>
        <taxon>Eumalacostraca</taxon>
        <taxon>Eucarida</taxon>
        <taxon>Decapoda</taxon>
        <taxon>Pleocyemata</taxon>
        <taxon>Brachyura</taxon>
        <taxon>Eubrachyura</taxon>
        <taxon>Grapsoidea</taxon>
        <taxon>Varunidae</taxon>
        <taxon>Eriocheir</taxon>
    </lineage>
</organism>
<dbReference type="AlphaFoldDB" id="A0A9E8G439"/>
<evidence type="ECO:0000313" key="1">
    <source>
        <dbReference type="EMBL" id="UZT03932.1"/>
    </source>
</evidence>
<dbReference type="KEGG" id="esn:127006472"/>
<dbReference type="SMR" id="A0A9E8G439"/>
<accession>A0A9E8G439</accession>
<name>A0A9E8G439_ERISI</name>
<reference evidence="1" key="1">
    <citation type="journal article" date="2022" name="Front. Physiol.">
        <title>New insights for the regulatory feedback loop between type 1 crustacean female sex hormone (CFSH-1) and insulin-like androgenic gland hormone (IAG) in the Chinese mitten crab (Eriocheir sinensis).</title>
        <authorList>
            <person name="Zhu D."/>
            <person name="Feng T."/>
            <person name="Mo N."/>
            <person name="Han R."/>
            <person name="Lu W."/>
            <person name="Shao S."/>
            <person name="Cui Z."/>
        </authorList>
    </citation>
    <scope>NUCLEOTIDE SEQUENCE</scope>
</reference>
<dbReference type="OrthoDB" id="6346671at2759"/>
<dbReference type="Gene3D" id="2.10.90.10">
    <property type="entry name" value="Cystine-knot cytokines"/>
    <property type="match status" value="1"/>
</dbReference>
<protein>
    <submittedName>
        <fullName evidence="1">Crustacean female sex hormone 1</fullName>
    </submittedName>
</protein>